<feature type="compositionally biased region" description="Polar residues" evidence="1">
    <location>
        <begin position="25"/>
        <end position="37"/>
    </location>
</feature>
<protein>
    <submittedName>
        <fullName evidence="2">Uncharacterized protein</fullName>
    </submittedName>
</protein>
<dbReference type="InParanoid" id="A0A1V9XX17"/>
<feature type="region of interest" description="Disordered" evidence="1">
    <location>
        <begin position="59"/>
        <end position="78"/>
    </location>
</feature>
<evidence type="ECO:0000256" key="1">
    <source>
        <dbReference type="SAM" id="MobiDB-lite"/>
    </source>
</evidence>
<dbReference type="AlphaFoldDB" id="A0A1V9XX17"/>
<gene>
    <name evidence="2" type="ORF">BIW11_02816</name>
</gene>
<dbReference type="Proteomes" id="UP000192247">
    <property type="component" value="Unassembled WGS sequence"/>
</dbReference>
<keyword evidence="3" id="KW-1185">Reference proteome</keyword>
<evidence type="ECO:0000313" key="3">
    <source>
        <dbReference type="Proteomes" id="UP000192247"/>
    </source>
</evidence>
<comment type="caution">
    <text evidence="2">The sequence shown here is derived from an EMBL/GenBank/DDBJ whole genome shotgun (WGS) entry which is preliminary data.</text>
</comment>
<feature type="region of interest" description="Disordered" evidence="1">
    <location>
        <begin position="16"/>
        <end position="45"/>
    </location>
</feature>
<accession>A0A1V9XX17</accession>
<reference evidence="2 3" key="1">
    <citation type="journal article" date="2017" name="Gigascience">
        <title>Draft genome of the honey bee ectoparasitic mite, Tropilaelaps mercedesae, is shaped by the parasitic life history.</title>
        <authorList>
            <person name="Dong X."/>
            <person name="Armstrong S.D."/>
            <person name="Xia D."/>
            <person name="Makepeace B.L."/>
            <person name="Darby A.C."/>
            <person name="Kadowaki T."/>
        </authorList>
    </citation>
    <scope>NUCLEOTIDE SEQUENCE [LARGE SCALE GENOMIC DNA]</scope>
    <source>
        <strain evidence="2">Wuxi-XJTLU</strain>
    </source>
</reference>
<organism evidence="2 3">
    <name type="scientific">Tropilaelaps mercedesae</name>
    <dbReference type="NCBI Taxonomy" id="418985"/>
    <lineage>
        <taxon>Eukaryota</taxon>
        <taxon>Metazoa</taxon>
        <taxon>Ecdysozoa</taxon>
        <taxon>Arthropoda</taxon>
        <taxon>Chelicerata</taxon>
        <taxon>Arachnida</taxon>
        <taxon>Acari</taxon>
        <taxon>Parasitiformes</taxon>
        <taxon>Mesostigmata</taxon>
        <taxon>Gamasina</taxon>
        <taxon>Dermanyssoidea</taxon>
        <taxon>Laelapidae</taxon>
        <taxon>Tropilaelaps</taxon>
    </lineage>
</organism>
<dbReference type="EMBL" id="MNPL01002783">
    <property type="protein sequence ID" value="OQR77982.1"/>
    <property type="molecule type" value="Genomic_DNA"/>
</dbReference>
<evidence type="ECO:0000313" key="2">
    <source>
        <dbReference type="EMBL" id="OQR77982.1"/>
    </source>
</evidence>
<name>A0A1V9XX17_9ACAR</name>
<sequence>MNDARMCATIGILSASTTSPPTVPGVTQESTTPSSRSTYERLVQDPAQGRAFTREGFKLKSSRATSADRPPRAVSTGAGGQSALVARQGFFPCPFLVPSSKLNHTVSSVFFQCPDVLRPPAGSWRPFPYLLRGGQGVYIPLLVASFNRAEGGLSTLPRRAEQGRLSSRMREKNKEQCDAETGVARYDERTRNNFPRHSGALTGRRTYPPNFMSREKKRKEAAQRAAGAGNGLFLPIHFTRSEARRLGQCSSTARTRNRQIADARGGSANCTVRTAAQREQEKVSHLLIAHPSQRCDGVGVRMETGGGERLRDEDGTRKSVQDLVAVNLISCEPRTSRRRRLGPLLLSSGLANGNFTVAASACTLGNLPMGKRSTFLLLLKATWLRPDNLRIHYHTSQERPKFESRMDLAKPFQATHSYSGTNCLSTAWPPRQVSIDIFSYREKKRSRAREREDALLLPSRVQRWRPPPAVPFNQANIGLTTPNTVAVVVVHYTSVTRMPLL</sequence>
<proteinExistence type="predicted"/>